<sequence>MEDLRQQRGARKKNLEQELSNLGLVLRYDSRLCSCYINGITSPEWTASKVAKECALMHWLHNFTDYEKRCAVAATQLSRKMWFHSGQNFADYMKRRVYPAIKEDILKENEGGPEEWPWVKHTAAPDSLTTSST</sequence>
<reference evidence="2 3" key="1">
    <citation type="journal article" date="2010" name="Nature">
        <title>The Ectocarpus genome and the independent evolution of multicellularity in brown algae.</title>
        <authorList>
            <person name="Cock J.M."/>
            <person name="Sterck L."/>
            <person name="Rouze P."/>
            <person name="Scornet D."/>
            <person name="Allen A.E."/>
            <person name="Amoutzias G."/>
            <person name="Anthouard V."/>
            <person name="Artiguenave F."/>
            <person name="Aury J.M."/>
            <person name="Badger J.H."/>
            <person name="Beszteri B."/>
            <person name="Billiau K."/>
            <person name="Bonnet E."/>
            <person name="Bothwell J.H."/>
            <person name="Bowler C."/>
            <person name="Boyen C."/>
            <person name="Brownlee C."/>
            <person name="Carrano C.J."/>
            <person name="Charrier B."/>
            <person name="Cho G.Y."/>
            <person name="Coelho S.M."/>
            <person name="Collen J."/>
            <person name="Corre E."/>
            <person name="Da Silva C."/>
            <person name="Delage L."/>
            <person name="Delaroque N."/>
            <person name="Dittami S.M."/>
            <person name="Doulbeau S."/>
            <person name="Elias M."/>
            <person name="Farnham G."/>
            <person name="Gachon C.M."/>
            <person name="Gschloessl B."/>
            <person name="Heesch S."/>
            <person name="Jabbari K."/>
            <person name="Jubin C."/>
            <person name="Kawai H."/>
            <person name="Kimura K."/>
            <person name="Kloareg B."/>
            <person name="Kupper F.C."/>
            <person name="Lang D."/>
            <person name="Le Bail A."/>
            <person name="Leblanc C."/>
            <person name="Lerouge P."/>
            <person name="Lohr M."/>
            <person name="Lopez P.J."/>
            <person name="Martens C."/>
            <person name="Maumus F."/>
            <person name="Michel G."/>
            <person name="Miranda-Saavedra D."/>
            <person name="Morales J."/>
            <person name="Moreau H."/>
            <person name="Motomura T."/>
            <person name="Nagasato C."/>
            <person name="Napoli C.A."/>
            <person name="Nelson D.R."/>
            <person name="Nyvall-Collen P."/>
            <person name="Peters A.F."/>
            <person name="Pommier C."/>
            <person name="Potin P."/>
            <person name="Poulain J."/>
            <person name="Quesneville H."/>
            <person name="Read B."/>
            <person name="Rensing S.A."/>
            <person name="Ritter A."/>
            <person name="Rousvoal S."/>
            <person name="Samanta M."/>
            <person name="Samson G."/>
            <person name="Schroeder D.C."/>
            <person name="Segurens B."/>
            <person name="Strittmatter M."/>
            <person name="Tonon T."/>
            <person name="Tregear J.W."/>
            <person name="Valentin K."/>
            <person name="von Dassow P."/>
            <person name="Yamagishi T."/>
            <person name="Van de Peer Y."/>
            <person name="Wincker P."/>
        </authorList>
    </citation>
    <scope>NUCLEOTIDE SEQUENCE [LARGE SCALE GENOMIC DNA]</scope>
    <source>
        <strain evidence="3">Ec32 / CCAP1310/4</strain>
    </source>
</reference>
<dbReference type="EMBL" id="FN648730">
    <property type="protein sequence ID" value="CBN80402.1"/>
    <property type="molecule type" value="Genomic_DNA"/>
</dbReference>
<protein>
    <submittedName>
        <fullName evidence="2">EsV-1-100</fullName>
    </submittedName>
</protein>
<keyword evidence="3" id="KW-1185">Reference proteome</keyword>
<gene>
    <name evidence="2" type="ORF">Esi_0052_0259</name>
</gene>
<name>D8LPD1_ECTSI</name>
<evidence type="ECO:0000313" key="3">
    <source>
        <dbReference type="Proteomes" id="UP000002630"/>
    </source>
</evidence>
<evidence type="ECO:0000313" key="2">
    <source>
        <dbReference type="EMBL" id="CBN80402.1"/>
    </source>
</evidence>
<accession>D8LPD1</accession>
<feature type="region of interest" description="Disordered" evidence="1">
    <location>
        <begin position="110"/>
        <end position="133"/>
    </location>
</feature>
<dbReference type="InParanoid" id="D8LPD1"/>
<proteinExistence type="predicted"/>
<dbReference type="Proteomes" id="UP000002630">
    <property type="component" value="Linkage Group LG16"/>
</dbReference>
<dbReference type="AlphaFoldDB" id="D8LPD1"/>
<evidence type="ECO:0000256" key="1">
    <source>
        <dbReference type="SAM" id="MobiDB-lite"/>
    </source>
</evidence>
<organism evidence="2 3">
    <name type="scientific">Ectocarpus siliculosus</name>
    <name type="common">Brown alga</name>
    <name type="synonym">Conferva siliculosa</name>
    <dbReference type="NCBI Taxonomy" id="2880"/>
    <lineage>
        <taxon>Eukaryota</taxon>
        <taxon>Sar</taxon>
        <taxon>Stramenopiles</taxon>
        <taxon>Ochrophyta</taxon>
        <taxon>PX clade</taxon>
        <taxon>Phaeophyceae</taxon>
        <taxon>Ectocarpales</taxon>
        <taxon>Ectocarpaceae</taxon>
        <taxon>Ectocarpus</taxon>
    </lineage>
</organism>
<dbReference type="EMBL" id="FN649741">
    <property type="protein sequence ID" value="CBN80402.1"/>
    <property type="molecule type" value="Genomic_DNA"/>
</dbReference>